<dbReference type="GO" id="GO:0046872">
    <property type="term" value="F:metal ion binding"/>
    <property type="evidence" value="ECO:0007669"/>
    <property type="project" value="UniProtKB-KW"/>
</dbReference>
<dbReference type="Pfam" id="PF07969">
    <property type="entry name" value="Amidohydro_3"/>
    <property type="match status" value="1"/>
</dbReference>
<evidence type="ECO:0000256" key="1">
    <source>
        <dbReference type="ARBA" id="ARBA00022723"/>
    </source>
</evidence>
<evidence type="ECO:0000256" key="2">
    <source>
        <dbReference type="ARBA" id="ARBA00022801"/>
    </source>
</evidence>
<dbReference type="InterPro" id="IPR052349">
    <property type="entry name" value="Metallo-hydrolase_Enzymes"/>
</dbReference>
<keyword evidence="1" id="KW-0479">Metal-binding</keyword>
<gene>
    <name evidence="4" type="ORF">UFOPK3376_02699</name>
</gene>
<dbReference type="InterPro" id="IPR013108">
    <property type="entry name" value="Amidohydro_3"/>
</dbReference>
<dbReference type="EMBL" id="CAFBLP010000097">
    <property type="protein sequence ID" value="CAB4889494.1"/>
    <property type="molecule type" value="Genomic_DNA"/>
</dbReference>
<evidence type="ECO:0000259" key="3">
    <source>
        <dbReference type="Pfam" id="PF07969"/>
    </source>
</evidence>
<keyword evidence="2" id="KW-0378">Hydrolase</keyword>
<dbReference type="FunFam" id="3.20.20.140:FF:000019">
    <property type="entry name" value="Cytosine deaminase"/>
    <property type="match status" value="1"/>
</dbReference>
<dbReference type="PANTHER" id="PTHR32027">
    <property type="entry name" value="CYTOSINE DEAMINASE"/>
    <property type="match status" value="1"/>
</dbReference>
<dbReference type="SUPFAM" id="SSF51338">
    <property type="entry name" value="Composite domain of metallo-dependent hydrolases"/>
    <property type="match status" value="1"/>
</dbReference>
<feature type="domain" description="Amidohydrolase 3" evidence="3">
    <location>
        <begin position="80"/>
        <end position="392"/>
    </location>
</feature>
<evidence type="ECO:0000313" key="4">
    <source>
        <dbReference type="EMBL" id="CAB4889494.1"/>
    </source>
</evidence>
<dbReference type="PANTHER" id="PTHR32027:SF9">
    <property type="entry name" value="BLL3847 PROTEIN"/>
    <property type="match status" value="1"/>
</dbReference>
<proteinExistence type="predicted"/>
<organism evidence="4">
    <name type="scientific">freshwater metagenome</name>
    <dbReference type="NCBI Taxonomy" id="449393"/>
    <lineage>
        <taxon>unclassified sequences</taxon>
        <taxon>metagenomes</taxon>
        <taxon>ecological metagenomes</taxon>
    </lineage>
</organism>
<dbReference type="Gene3D" id="3.20.20.140">
    <property type="entry name" value="Metal-dependent hydrolases"/>
    <property type="match status" value="1"/>
</dbReference>
<dbReference type="Gene3D" id="2.30.40.10">
    <property type="entry name" value="Urease, subunit C, domain 1"/>
    <property type="match status" value="1"/>
</dbReference>
<dbReference type="GO" id="GO:0016814">
    <property type="term" value="F:hydrolase activity, acting on carbon-nitrogen (but not peptide) bonds, in cyclic amidines"/>
    <property type="evidence" value="ECO:0007669"/>
    <property type="project" value="TreeGrafter"/>
</dbReference>
<dbReference type="InterPro" id="IPR032466">
    <property type="entry name" value="Metal_Hydrolase"/>
</dbReference>
<accession>A0A6J7F746</accession>
<protein>
    <submittedName>
        <fullName evidence="4">Unannotated protein</fullName>
    </submittedName>
</protein>
<dbReference type="SUPFAM" id="SSF51556">
    <property type="entry name" value="Metallo-dependent hydrolases"/>
    <property type="match status" value="1"/>
</dbReference>
<dbReference type="AlphaFoldDB" id="A0A6J7F746"/>
<sequence>MLLRSATFADGQVGDVRICLDTIDAVAARLDPQPGEQVIDLGGYLLLPAFAEPHAHLDKAFLSERIANPSGDLMGAIMAMESNRHLITFDDTVARAERAVRLMVRNGATAIRSHADTTLDNGLLSVEALAEVRRRTSDVCDLQVVALVSWPITGREGANSRALLREALQAGADLVGGCPHLDVDPAAANDTLLGIAAEFGCGVDLHTDETLNPDKLGLEDLAQRVIATGFPHGVTASHCVSLGVQTVARQDEIAASVAAAGISVVALPHTNLFLQGRDQQQSMPRAITAVRALRAAGVNVCAGADNLQDPFNPMGRGDPLETGSLMVMLAHLLPEQALASISTNVRTALGLAQVTVAPGSLASLVALRAGSSREALAYGPPERLVLHRGAVVAALAAR</sequence>
<reference evidence="4" key="1">
    <citation type="submission" date="2020-05" db="EMBL/GenBank/DDBJ databases">
        <authorList>
            <person name="Chiriac C."/>
            <person name="Salcher M."/>
            <person name="Ghai R."/>
            <person name="Kavagutti S V."/>
        </authorList>
    </citation>
    <scope>NUCLEOTIDE SEQUENCE</scope>
</reference>
<dbReference type="InterPro" id="IPR011059">
    <property type="entry name" value="Metal-dep_hydrolase_composite"/>
</dbReference>
<name>A0A6J7F746_9ZZZZ</name>
<dbReference type="CDD" id="cd01293">
    <property type="entry name" value="Bact_CD"/>
    <property type="match status" value="1"/>
</dbReference>